<protein>
    <submittedName>
        <fullName evidence="1">Uncharacterized protein</fullName>
    </submittedName>
</protein>
<evidence type="ECO:0000313" key="2">
    <source>
        <dbReference type="Proteomes" id="UP000644699"/>
    </source>
</evidence>
<sequence>MVGFHPSHVQLLKQLGCVTEIIPWQTRVFVPLAKSVQTLERLIQSYPQAESESQTLAA</sequence>
<keyword evidence="2" id="KW-1185">Reference proteome</keyword>
<dbReference type="Proteomes" id="UP000644699">
    <property type="component" value="Unassembled WGS sequence"/>
</dbReference>
<reference evidence="1" key="2">
    <citation type="submission" date="2020-09" db="EMBL/GenBank/DDBJ databases">
        <authorList>
            <person name="Sun Q."/>
            <person name="Zhou Y."/>
        </authorList>
    </citation>
    <scope>NUCLEOTIDE SEQUENCE</scope>
    <source>
        <strain evidence="1">CGMCC 1.15367</strain>
    </source>
</reference>
<organism evidence="1 2">
    <name type="scientific">Aureimonas endophytica</name>
    <dbReference type="NCBI Taxonomy" id="2027858"/>
    <lineage>
        <taxon>Bacteria</taxon>
        <taxon>Pseudomonadati</taxon>
        <taxon>Pseudomonadota</taxon>
        <taxon>Alphaproteobacteria</taxon>
        <taxon>Hyphomicrobiales</taxon>
        <taxon>Aurantimonadaceae</taxon>
        <taxon>Aureimonas</taxon>
    </lineage>
</organism>
<dbReference type="AlphaFoldDB" id="A0A916ZK90"/>
<reference evidence="1" key="1">
    <citation type="journal article" date="2014" name="Int. J. Syst. Evol. Microbiol.">
        <title>Complete genome sequence of Corynebacterium casei LMG S-19264T (=DSM 44701T), isolated from a smear-ripened cheese.</title>
        <authorList>
            <consortium name="US DOE Joint Genome Institute (JGI-PGF)"/>
            <person name="Walter F."/>
            <person name="Albersmeier A."/>
            <person name="Kalinowski J."/>
            <person name="Ruckert C."/>
        </authorList>
    </citation>
    <scope>NUCLEOTIDE SEQUENCE</scope>
    <source>
        <strain evidence="1">CGMCC 1.15367</strain>
    </source>
</reference>
<accession>A0A916ZK90</accession>
<name>A0A916ZK90_9HYPH</name>
<dbReference type="EMBL" id="BMIQ01000003">
    <property type="protein sequence ID" value="GGE01703.1"/>
    <property type="molecule type" value="Genomic_DNA"/>
</dbReference>
<comment type="caution">
    <text evidence="1">The sequence shown here is derived from an EMBL/GenBank/DDBJ whole genome shotgun (WGS) entry which is preliminary data.</text>
</comment>
<evidence type="ECO:0000313" key="1">
    <source>
        <dbReference type="EMBL" id="GGE01703.1"/>
    </source>
</evidence>
<gene>
    <name evidence="1" type="ORF">GCM10011390_20760</name>
</gene>
<proteinExistence type="predicted"/>